<feature type="compositionally biased region" description="Low complexity" evidence="1">
    <location>
        <begin position="127"/>
        <end position="140"/>
    </location>
</feature>
<organism evidence="2 3">
    <name type="scientific">Aquatica leii</name>
    <dbReference type="NCBI Taxonomy" id="1421715"/>
    <lineage>
        <taxon>Eukaryota</taxon>
        <taxon>Metazoa</taxon>
        <taxon>Ecdysozoa</taxon>
        <taxon>Arthropoda</taxon>
        <taxon>Hexapoda</taxon>
        <taxon>Insecta</taxon>
        <taxon>Pterygota</taxon>
        <taxon>Neoptera</taxon>
        <taxon>Endopterygota</taxon>
        <taxon>Coleoptera</taxon>
        <taxon>Polyphaga</taxon>
        <taxon>Elateriformia</taxon>
        <taxon>Elateroidea</taxon>
        <taxon>Lampyridae</taxon>
        <taxon>Luciolinae</taxon>
        <taxon>Aquatica</taxon>
    </lineage>
</organism>
<reference evidence="3" key="1">
    <citation type="submission" date="2023-01" db="EMBL/GenBank/DDBJ databases">
        <title>Key to firefly adult light organ development and bioluminescence: homeobox transcription factors regulate luciferase expression and transportation to peroxisome.</title>
        <authorList>
            <person name="Fu X."/>
        </authorList>
    </citation>
    <scope>NUCLEOTIDE SEQUENCE [LARGE SCALE GENOMIC DNA]</scope>
</reference>
<feature type="region of interest" description="Disordered" evidence="1">
    <location>
        <begin position="127"/>
        <end position="172"/>
    </location>
</feature>
<protein>
    <submittedName>
        <fullName evidence="2">Uncharacterized protein</fullName>
    </submittedName>
</protein>
<evidence type="ECO:0000313" key="2">
    <source>
        <dbReference type="EMBL" id="KAK4882698.1"/>
    </source>
</evidence>
<dbReference type="Proteomes" id="UP001353858">
    <property type="component" value="Unassembled WGS sequence"/>
</dbReference>
<feature type="compositionally biased region" description="Basic and acidic residues" evidence="1">
    <location>
        <begin position="147"/>
        <end position="162"/>
    </location>
</feature>
<name>A0AAN7PDH6_9COLE</name>
<dbReference type="AlphaFoldDB" id="A0AAN7PDH6"/>
<gene>
    <name evidence="2" type="ORF">RN001_006017</name>
</gene>
<dbReference type="EMBL" id="JARPUR010000002">
    <property type="protein sequence ID" value="KAK4882698.1"/>
    <property type="molecule type" value="Genomic_DNA"/>
</dbReference>
<comment type="caution">
    <text evidence="2">The sequence shown here is derived from an EMBL/GenBank/DDBJ whole genome shotgun (WGS) entry which is preliminary data.</text>
</comment>
<feature type="region of interest" description="Disordered" evidence="1">
    <location>
        <begin position="71"/>
        <end position="105"/>
    </location>
</feature>
<evidence type="ECO:0000313" key="3">
    <source>
        <dbReference type="Proteomes" id="UP001353858"/>
    </source>
</evidence>
<sequence length="295" mass="33523">MKIHQYEKLTPFQLILRFTKAYLQIANAEKAVNGFKSAGIWPFDPYVLNQLIQEGDPAPPENVPAEEAILESENVDNTSNDPINENADRKPSLEPALQFSPLPSGLNLPKCNKENVERVKKMICTSPVRSSGSSSAVPFSLISPKPENNKDDGTRKNKDSEKGKRKCKSNKQHSTIATATPINILFEQLDFFLQKFITSSFGNGFVSLHSSSLLNRPVFLILTTYIISSFIYKKNEEAKYFDIYKTIMIILHYLQKQKKSNTIYIFHKKIFIICRPAVNAIKLEQFKNRQNSNLC</sequence>
<accession>A0AAN7PDH6</accession>
<evidence type="ECO:0000256" key="1">
    <source>
        <dbReference type="SAM" id="MobiDB-lite"/>
    </source>
</evidence>
<keyword evidence="3" id="KW-1185">Reference proteome</keyword>
<proteinExistence type="predicted"/>